<gene>
    <name evidence="3" type="ORF">IFM89_029037</name>
</gene>
<feature type="compositionally biased region" description="Polar residues" evidence="1">
    <location>
        <begin position="17"/>
        <end position="31"/>
    </location>
</feature>
<comment type="caution">
    <text evidence="3">The sequence shown here is derived from an EMBL/GenBank/DDBJ whole genome shotgun (WGS) entry which is preliminary data.</text>
</comment>
<protein>
    <recommendedName>
        <fullName evidence="2">Calmodulin-binding domain-containing protein</fullName>
    </recommendedName>
</protein>
<dbReference type="EMBL" id="JADFTS010000003">
    <property type="protein sequence ID" value="KAF9616261.1"/>
    <property type="molecule type" value="Genomic_DNA"/>
</dbReference>
<dbReference type="PANTHER" id="PTHR33349:SF20">
    <property type="entry name" value="CHROMO DOMAIN CEC-LIKE PROTEIN"/>
    <property type="match status" value="1"/>
</dbReference>
<feature type="compositionally biased region" description="Basic and acidic residues" evidence="1">
    <location>
        <begin position="226"/>
        <end position="243"/>
    </location>
</feature>
<dbReference type="InterPro" id="IPR012417">
    <property type="entry name" value="CaM-bd_dom_pln"/>
</dbReference>
<dbReference type="Proteomes" id="UP000631114">
    <property type="component" value="Unassembled WGS sequence"/>
</dbReference>
<dbReference type="PANTHER" id="PTHR33349">
    <property type="entry name" value="EMB|CAB62594.1"/>
    <property type="match status" value="1"/>
</dbReference>
<feature type="region of interest" description="Disordered" evidence="1">
    <location>
        <begin position="1"/>
        <end position="204"/>
    </location>
</feature>
<feature type="compositionally biased region" description="Low complexity" evidence="1">
    <location>
        <begin position="170"/>
        <end position="188"/>
    </location>
</feature>
<dbReference type="OrthoDB" id="1939646at2759"/>
<feature type="compositionally biased region" description="Basic and acidic residues" evidence="1">
    <location>
        <begin position="68"/>
        <end position="82"/>
    </location>
</feature>
<reference evidence="3 4" key="1">
    <citation type="submission" date="2020-10" db="EMBL/GenBank/DDBJ databases">
        <title>The Coptis chinensis genome and diversification of protoberbering-type alkaloids.</title>
        <authorList>
            <person name="Wang B."/>
            <person name="Shu S."/>
            <person name="Song C."/>
            <person name="Liu Y."/>
        </authorList>
    </citation>
    <scope>NUCLEOTIDE SEQUENCE [LARGE SCALE GENOMIC DNA]</scope>
    <source>
        <strain evidence="3">HL-2020</strain>
        <tissue evidence="3">Leaf</tissue>
    </source>
</reference>
<dbReference type="GO" id="GO:0005516">
    <property type="term" value="F:calmodulin binding"/>
    <property type="evidence" value="ECO:0007669"/>
    <property type="project" value="InterPro"/>
</dbReference>
<feature type="region of interest" description="Disordered" evidence="1">
    <location>
        <begin position="217"/>
        <end position="354"/>
    </location>
</feature>
<evidence type="ECO:0000256" key="1">
    <source>
        <dbReference type="SAM" id="MobiDB-lite"/>
    </source>
</evidence>
<feature type="compositionally biased region" description="Polar residues" evidence="1">
    <location>
        <begin position="284"/>
        <end position="294"/>
    </location>
</feature>
<dbReference type="SMART" id="SM01054">
    <property type="entry name" value="CaM_binding"/>
    <property type="match status" value="1"/>
</dbReference>
<organism evidence="3 4">
    <name type="scientific">Coptis chinensis</name>
    <dbReference type="NCBI Taxonomy" id="261450"/>
    <lineage>
        <taxon>Eukaryota</taxon>
        <taxon>Viridiplantae</taxon>
        <taxon>Streptophyta</taxon>
        <taxon>Embryophyta</taxon>
        <taxon>Tracheophyta</taxon>
        <taxon>Spermatophyta</taxon>
        <taxon>Magnoliopsida</taxon>
        <taxon>Ranunculales</taxon>
        <taxon>Ranunculaceae</taxon>
        <taxon>Coptidoideae</taxon>
        <taxon>Coptis</taxon>
    </lineage>
</organism>
<feature type="compositionally biased region" description="Basic and acidic residues" evidence="1">
    <location>
        <begin position="264"/>
        <end position="283"/>
    </location>
</feature>
<evidence type="ECO:0000313" key="4">
    <source>
        <dbReference type="Proteomes" id="UP000631114"/>
    </source>
</evidence>
<feature type="compositionally biased region" description="Basic and acidic residues" evidence="1">
    <location>
        <begin position="7"/>
        <end position="16"/>
    </location>
</feature>
<name>A0A835IEC6_9MAGN</name>
<proteinExistence type="predicted"/>
<dbReference type="Pfam" id="PF07839">
    <property type="entry name" value="CaM_binding"/>
    <property type="match status" value="1"/>
</dbReference>
<keyword evidence="4" id="KW-1185">Reference proteome</keyword>
<feature type="compositionally biased region" description="Basic and acidic residues" evidence="1">
    <location>
        <begin position="122"/>
        <end position="136"/>
    </location>
</feature>
<feature type="domain" description="Calmodulin-binding" evidence="2">
    <location>
        <begin position="313"/>
        <end position="429"/>
    </location>
</feature>
<dbReference type="AlphaFoldDB" id="A0A835IEC6"/>
<sequence length="440" mass="48405">MATTAKDASHGKEKARSPSSATQHNTTTQGRKTLKPFVAGSTASRGLAIITDKPSPHYLRPTVSSAKDACKNVKKQASDDTSLKYSHTRRKSIEKPPSPSQLKRTLSAGQRGRTLIPSSPPAKKDASPKPVSDRSTPKTPKSGKAQQFARPVTIRKSTSPITKYKKESKPTISNATTPTSIPTSPDTAKAPSIRSEDEEKVAPVQEVQAETIEVAEEGAQIETLPTDDHISIDPTDSEHKIPDSCDSSMLSEEHELVTDAPIEGSKEQSGEVVDEENKPKNDEQFNNIENNCQQLEERTKVEEKEEEMGEDGTSEKKEITKHNAASTEDSGDEDKPHKLKFRKAREIDEKEVEDGGIQRLKFKERKEDVESNEAVKAEAENVTLKRQDVQEKKESVAYNVVIEETASKLVGKRKSKVKALVGAFETVINLENDTQQTEGE</sequence>
<accession>A0A835IEC6</accession>
<evidence type="ECO:0000259" key="2">
    <source>
        <dbReference type="SMART" id="SM01054"/>
    </source>
</evidence>
<evidence type="ECO:0000313" key="3">
    <source>
        <dbReference type="EMBL" id="KAF9616261.1"/>
    </source>
</evidence>